<evidence type="ECO:0000259" key="1">
    <source>
        <dbReference type="Pfam" id="PF14229"/>
    </source>
</evidence>
<dbReference type="RefSeq" id="WP_323262322.1">
    <property type="nucleotide sequence ID" value="NZ_JAYGIE010000081.1"/>
</dbReference>
<accession>A0ABU5TKY6</accession>
<proteinExistence type="predicted"/>
<protein>
    <submittedName>
        <fullName evidence="2">DUF4332 domain-containing protein</fullName>
    </submittedName>
</protein>
<sequence>MKFPITSQTCISSNFPIDQLPALNTEDGKKLKDHSITTTRALLQKAGRTKAQKEELAIALGVRFQLLTKWIAFADLARIPVVGCQHCGVIVHSGIVSVEQLAQTPLDKLHKQIMRLQVQNFNRADLCPDIGEMSIWIKQAQQLMTKKTHKNPEKILPD</sequence>
<reference evidence="2 3" key="1">
    <citation type="submission" date="2023-12" db="EMBL/GenBank/DDBJ databases">
        <title>Baltic Sea Cyanobacteria.</title>
        <authorList>
            <person name="Delbaje E."/>
            <person name="Fewer D.P."/>
            <person name="Shishido T.K."/>
        </authorList>
    </citation>
    <scope>NUCLEOTIDE SEQUENCE [LARGE SCALE GENOMIC DNA]</scope>
    <source>
        <strain evidence="2 3">UHCC 0370</strain>
    </source>
</reference>
<gene>
    <name evidence="2" type="ORF">VB774_15150</name>
</gene>
<comment type="caution">
    <text evidence="2">The sequence shown here is derived from an EMBL/GenBank/DDBJ whole genome shotgun (WGS) entry which is preliminary data.</text>
</comment>
<dbReference type="EMBL" id="JAYGIE010000081">
    <property type="protein sequence ID" value="MEA5478961.1"/>
    <property type="molecule type" value="Genomic_DNA"/>
</dbReference>
<name>A0ABU5TKY6_9CYAN</name>
<dbReference type="InterPro" id="IPR025567">
    <property type="entry name" value="DUF4332"/>
</dbReference>
<keyword evidence="3" id="KW-1185">Reference proteome</keyword>
<evidence type="ECO:0000313" key="3">
    <source>
        <dbReference type="Proteomes" id="UP001301388"/>
    </source>
</evidence>
<organism evidence="2 3">
    <name type="scientific">Pseudanabaena galeata UHCC 0370</name>
    <dbReference type="NCBI Taxonomy" id="3110310"/>
    <lineage>
        <taxon>Bacteria</taxon>
        <taxon>Bacillati</taxon>
        <taxon>Cyanobacteriota</taxon>
        <taxon>Cyanophyceae</taxon>
        <taxon>Pseudanabaenales</taxon>
        <taxon>Pseudanabaenaceae</taxon>
        <taxon>Pseudanabaena</taxon>
    </lineage>
</organism>
<dbReference type="Pfam" id="PF14229">
    <property type="entry name" value="DUF4332"/>
    <property type="match status" value="1"/>
</dbReference>
<evidence type="ECO:0000313" key="2">
    <source>
        <dbReference type="EMBL" id="MEA5478961.1"/>
    </source>
</evidence>
<feature type="domain" description="DUF4332" evidence="1">
    <location>
        <begin position="26"/>
        <end position="143"/>
    </location>
</feature>
<dbReference type="Proteomes" id="UP001301388">
    <property type="component" value="Unassembled WGS sequence"/>
</dbReference>